<dbReference type="PANTHER" id="PTHR11655:SF16">
    <property type="entry name" value="60S RIBOSOMAL PROTEIN L9"/>
    <property type="match status" value="1"/>
</dbReference>
<evidence type="ECO:0000256" key="2">
    <source>
        <dbReference type="ARBA" id="ARBA00022980"/>
    </source>
</evidence>
<name>A0A9W9YA25_9CNID</name>
<proteinExistence type="inferred from homology"/>
<evidence type="ECO:0000256" key="1">
    <source>
        <dbReference type="ARBA" id="ARBA00009356"/>
    </source>
</evidence>
<dbReference type="Gene3D" id="3.90.930.12">
    <property type="entry name" value="Ribosomal protein L6, alpha-beta domain"/>
    <property type="match status" value="2"/>
</dbReference>
<dbReference type="InterPro" id="IPR002359">
    <property type="entry name" value="Ribosomal_uL6_CS2"/>
</dbReference>
<dbReference type="OrthoDB" id="10252633at2759"/>
<comment type="similarity">
    <text evidence="1">Belongs to the universal ribosomal protein uL6 family.</text>
</comment>
<dbReference type="InterPro" id="IPR036789">
    <property type="entry name" value="Ribosomal_uL6-like_a/b-dom_sf"/>
</dbReference>
<feature type="domain" description="Large ribosomal subunit protein uL6 alpha-beta" evidence="6">
    <location>
        <begin position="9"/>
        <end position="78"/>
    </location>
</feature>
<dbReference type="AlphaFoldDB" id="A0A9W9YA25"/>
<keyword evidence="2 7" id="KW-0689">Ribosomal protein</keyword>
<dbReference type="PIRSF" id="PIRSF002162">
    <property type="entry name" value="Ribosomal_L6"/>
    <property type="match status" value="1"/>
</dbReference>
<reference evidence="7" key="1">
    <citation type="submission" date="2023-01" db="EMBL/GenBank/DDBJ databases">
        <title>Genome assembly of the deep-sea coral Lophelia pertusa.</title>
        <authorList>
            <person name="Herrera S."/>
            <person name="Cordes E."/>
        </authorList>
    </citation>
    <scope>NUCLEOTIDE SEQUENCE</scope>
    <source>
        <strain evidence="7">USNM1676648</strain>
        <tissue evidence="7">Polyp</tissue>
    </source>
</reference>
<accession>A0A9W9YA25</accession>
<dbReference type="InterPro" id="IPR020040">
    <property type="entry name" value="Ribosomal_uL6_a/b-dom"/>
</dbReference>
<evidence type="ECO:0000313" key="8">
    <source>
        <dbReference type="Proteomes" id="UP001163046"/>
    </source>
</evidence>
<dbReference type="Pfam" id="PF00347">
    <property type="entry name" value="Ribosomal_L6"/>
    <property type="match status" value="2"/>
</dbReference>
<dbReference type="GO" id="GO:0019843">
    <property type="term" value="F:rRNA binding"/>
    <property type="evidence" value="ECO:0007669"/>
    <property type="project" value="InterPro"/>
</dbReference>
<sequence>MFVLFVFTVTIKLRGREVTVNGPRGTLVRNFSHLKLELTLLGKKKLRVDVWFAKRKELACVKTICTHIENMIKGVIYGFKYKMKAVYAHFPINIVVSESNTLVEVRNFLGEKYVRRVTMRPGVTCTNSTVKDEIILEGNDIELVSNSAALIKQSTTVKNKDIRMFLDGIYVSEKTTVLTVE</sequence>
<dbReference type="GO" id="GO:0003735">
    <property type="term" value="F:structural constituent of ribosome"/>
    <property type="evidence" value="ECO:0007669"/>
    <property type="project" value="InterPro"/>
</dbReference>
<dbReference type="FunFam" id="3.90.930.12:FF:000003">
    <property type="entry name" value="60S ribosomal protein L9"/>
    <property type="match status" value="1"/>
</dbReference>
<keyword evidence="8" id="KW-1185">Reference proteome</keyword>
<evidence type="ECO:0000313" key="7">
    <source>
        <dbReference type="EMBL" id="KAJ7327702.1"/>
    </source>
</evidence>
<dbReference type="FunFam" id="3.90.930.12:FF:000005">
    <property type="entry name" value="60S ribosomal protein L9"/>
    <property type="match status" value="1"/>
</dbReference>
<dbReference type="InterPro" id="IPR000702">
    <property type="entry name" value="Ribosomal_uL6-like"/>
</dbReference>
<evidence type="ECO:0000259" key="6">
    <source>
        <dbReference type="Pfam" id="PF00347"/>
    </source>
</evidence>
<dbReference type="Proteomes" id="UP001163046">
    <property type="component" value="Unassembled WGS sequence"/>
</dbReference>
<dbReference type="EMBL" id="MU827800">
    <property type="protein sequence ID" value="KAJ7327702.1"/>
    <property type="molecule type" value="Genomic_DNA"/>
</dbReference>
<evidence type="ECO:0000256" key="4">
    <source>
        <dbReference type="ARBA" id="ARBA00035246"/>
    </source>
</evidence>
<dbReference type="SUPFAM" id="SSF56053">
    <property type="entry name" value="Ribosomal protein L6"/>
    <property type="match status" value="2"/>
</dbReference>
<dbReference type="PROSITE" id="PS00700">
    <property type="entry name" value="RIBOSOMAL_L6_2"/>
    <property type="match status" value="1"/>
</dbReference>
<organism evidence="7 8">
    <name type="scientific">Desmophyllum pertusum</name>
    <dbReference type="NCBI Taxonomy" id="174260"/>
    <lineage>
        <taxon>Eukaryota</taxon>
        <taxon>Metazoa</taxon>
        <taxon>Cnidaria</taxon>
        <taxon>Anthozoa</taxon>
        <taxon>Hexacorallia</taxon>
        <taxon>Scleractinia</taxon>
        <taxon>Caryophylliina</taxon>
        <taxon>Caryophylliidae</taxon>
        <taxon>Desmophyllum</taxon>
    </lineage>
</organism>
<feature type="domain" description="Large ribosomal subunit protein uL6 alpha-beta" evidence="6">
    <location>
        <begin position="90"/>
        <end position="168"/>
    </location>
</feature>
<comment type="caution">
    <text evidence="7">The sequence shown here is derived from an EMBL/GenBank/DDBJ whole genome shotgun (WGS) entry which is preliminary data.</text>
</comment>
<dbReference type="GO" id="GO:0002181">
    <property type="term" value="P:cytoplasmic translation"/>
    <property type="evidence" value="ECO:0007669"/>
    <property type="project" value="TreeGrafter"/>
</dbReference>
<dbReference type="GO" id="GO:0022625">
    <property type="term" value="C:cytosolic large ribosomal subunit"/>
    <property type="evidence" value="ECO:0007669"/>
    <property type="project" value="TreeGrafter"/>
</dbReference>
<protein>
    <recommendedName>
        <fullName evidence="4">Large ribosomal subunit protein uL6</fullName>
    </recommendedName>
    <alternativeName>
        <fullName evidence="5">60S ribosomal protein L9</fullName>
    </alternativeName>
</protein>
<dbReference type="PANTHER" id="PTHR11655">
    <property type="entry name" value="60S/50S RIBOSOMAL PROTEIN L6/L9"/>
    <property type="match status" value="1"/>
</dbReference>
<evidence type="ECO:0000256" key="3">
    <source>
        <dbReference type="ARBA" id="ARBA00023274"/>
    </source>
</evidence>
<keyword evidence="3" id="KW-0687">Ribonucleoprotein</keyword>
<evidence type="ECO:0000256" key="5">
    <source>
        <dbReference type="ARBA" id="ARBA00035349"/>
    </source>
</evidence>
<gene>
    <name evidence="7" type="primary">RPL9</name>
    <name evidence="7" type="ORF">OS493_026580</name>
</gene>